<proteinExistence type="predicted"/>
<dbReference type="AlphaFoldDB" id="A0A2K3JRN4"/>
<sequence>MSCYNEIEEVCQLPEGEVKDAKSVVAVMIKGGIRPTLASYLSVKDELYKSGRVNKIAAK</sequence>
<name>A0A2K3JRN4_TRIPR</name>
<feature type="non-terminal residue" evidence="1">
    <location>
        <position position="59"/>
    </location>
</feature>
<dbReference type="EMBL" id="ASHM01075121">
    <property type="protein sequence ID" value="PNX56703.1"/>
    <property type="molecule type" value="Genomic_DNA"/>
</dbReference>
<organism evidence="1 2">
    <name type="scientific">Trifolium pratense</name>
    <name type="common">Red clover</name>
    <dbReference type="NCBI Taxonomy" id="57577"/>
    <lineage>
        <taxon>Eukaryota</taxon>
        <taxon>Viridiplantae</taxon>
        <taxon>Streptophyta</taxon>
        <taxon>Embryophyta</taxon>
        <taxon>Tracheophyta</taxon>
        <taxon>Spermatophyta</taxon>
        <taxon>Magnoliopsida</taxon>
        <taxon>eudicotyledons</taxon>
        <taxon>Gunneridae</taxon>
        <taxon>Pentapetalae</taxon>
        <taxon>rosids</taxon>
        <taxon>fabids</taxon>
        <taxon>Fabales</taxon>
        <taxon>Fabaceae</taxon>
        <taxon>Papilionoideae</taxon>
        <taxon>50 kb inversion clade</taxon>
        <taxon>NPAAA clade</taxon>
        <taxon>Hologalegina</taxon>
        <taxon>IRL clade</taxon>
        <taxon>Trifolieae</taxon>
        <taxon>Trifolium</taxon>
    </lineage>
</organism>
<reference evidence="1 2" key="2">
    <citation type="journal article" date="2017" name="Front. Plant Sci.">
        <title>Gene Classification and Mining of Molecular Markers Useful in Red Clover (Trifolium pratense) Breeding.</title>
        <authorList>
            <person name="Istvanek J."/>
            <person name="Dluhosova J."/>
            <person name="Dluhos P."/>
            <person name="Patkova L."/>
            <person name="Nedelnik J."/>
            <person name="Repkova J."/>
        </authorList>
    </citation>
    <scope>NUCLEOTIDE SEQUENCE [LARGE SCALE GENOMIC DNA]</scope>
    <source>
        <strain evidence="2">cv. Tatra</strain>
        <tissue evidence="1">Young leaves</tissue>
    </source>
</reference>
<evidence type="ECO:0000313" key="1">
    <source>
        <dbReference type="EMBL" id="PNX56703.1"/>
    </source>
</evidence>
<dbReference type="Proteomes" id="UP000236291">
    <property type="component" value="Unassembled WGS sequence"/>
</dbReference>
<comment type="caution">
    <text evidence="1">The sequence shown here is derived from an EMBL/GenBank/DDBJ whole genome shotgun (WGS) entry which is preliminary data.</text>
</comment>
<accession>A0A2K3JRN4</accession>
<evidence type="ECO:0000313" key="2">
    <source>
        <dbReference type="Proteomes" id="UP000236291"/>
    </source>
</evidence>
<gene>
    <name evidence="1" type="ORF">L195_g050016</name>
</gene>
<reference evidence="1 2" key="1">
    <citation type="journal article" date="2014" name="Am. J. Bot.">
        <title>Genome assembly and annotation for red clover (Trifolium pratense; Fabaceae).</title>
        <authorList>
            <person name="Istvanek J."/>
            <person name="Jaros M."/>
            <person name="Krenek A."/>
            <person name="Repkova J."/>
        </authorList>
    </citation>
    <scope>NUCLEOTIDE SEQUENCE [LARGE SCALE GENOMIC DNA]</scope>
    <source>
        <strain evidence="2">cv. Tatra</strain>
        <tissue evidence="1">Young leaves</tissue>
    </source>
</reference>
<protein>
    <submittedName>
        <fullName evidence="1">Pentatricopeptide repeat-containing protein</fullName>
    </submittedName>
</protein>